<keyword evidence="5 6" id="KW-0539">Nucleus</keyword>
<dbReference type="InterPro" id="IPR000047">
    <property type="entry name" value="HTH_motif"/>
</dbReference>
<comment type="subcellular location">
    <subcellularLocation>
        <location evidence="1 6 7">Nucleus</location>
    </subcellularLocation>
</comment>
<proteinExistence type="inferred from homology"/>
<dbReference type="InterPro" id="IPR001356">
    <property type="entry name" value="HD"/>
</dbReference>
<evidence type="ECO:0000256" key="1">
    <source>
        <dbReference type="ARBA" id="ARBA00004123"/>
    </source>
</evidence>
<organism evidence="10 11">
    <name type="scientific">Mya arenaria</name>
    <name type="common">Soft-shell clam</name>
    <dbReference type="NCBI Taxonomy" id="6604"/>
    <lineage>
        <taxon>Eukaryota</taxon>
        <taxon>Metazoa</taxon>
        <taxon>Spiralia</taxon>
        <taxon>Lophotrochozoa</taxon>
        <taxon>Mollusca</taxon>
        <taxon>Bivalvia</taxon>
        <taxon>Autobranchia</taxon>
        <taxon>Heteroconchia</taxon>
        <taxon>Euheterodonta</taxon>
        <taxon>Imparidentia</taxon>
        <taxon>Neoheterodontei</taxon>
        <taxon>Myida</taxon>
        <taxon>Myoidea</taxon>
        <taxon>Myidae</taxon>
        <taxon>Mya</taxon>
    </lineage>
</organism>
<dbReference type="SUPFAM" id="SSF46689">
    <property type="entry name" value="Homeodomain-like"/>
    <property type="match status" value="1"/>
</dbReference>
<dbReference type="InterPro" id="IPR009057">
    <property type="entry name" value="Homeodomain-like_sf"/>
</dbReference>
<dbReference type="PRINTS" id="PR00031">
    <property type="entry name" value="HTHREPRESSR"/>
</dbReference>
<dbReference type="InterPro" id="IPR050720">
    <property type="entry name" value="Engrailed_Homeobox_TFs"/>
</dbReference>
<comment type="similarity">
    <text evidence="2">Belongs to the engrailed homeobox family.</text>
</comment>
<gene>
    <name evidence="10" type="ORF">MAR_019862</name>
</gene>
<dbReference type="Gene3D" id="1.10.10.60">
    <property type="entry name" value="Homeodomain-like"/>
    <property type="match status" value="1"/>
</dbReference>
<keyword evidence="3 6" id="KW-0238">DNA-binding</keyword>
<dbReference type="CDD" id="cd00086">
    <property type="entry name" value="homeodomain"/>
    <property type="match status" value="1"/>
</dbReference>
<dbReference type="EMBL" id="CP111016">
    <property type="protein sequence ID" value="WAR04493.1"/>
    <property type="molecule type" value="Genomic_DNA"/>
</dbReference>
<keyword evidence="4 6" id="KW-0371">Homeobox</keyword>
<feature type="domain" description="Homeobox" evidence="9">
    <location>
        <begin position="201"/>
        <end position="261"/>
    </location>
</feature>
<feature type="region of interest" description="Disordered" evidence="8">
    <location>
        <begin position="94"/>
        <end position="114"/>
    </location>
</feature>
<dbReference type="PROSITE" id="PS50071">
    <property type="entry name" value="HOMEOBOX_2"/>
    <property type="match status" value="1"/>
</dbReference>
<dbReference type="Pfam" id="PF00046">
    <property type="entry name" value="Homeodomain"/>
    <property type="match status" value="1"/>
</dbReference>
<reference evidence="10" key="1">
    <citation type="submission" date="2022-11" db="EMBL/GenBank/DDBJ databases">
        <title>Centuries of genome instability and evolution in soft-shell clam transmissible cancer (bioRxiv).</title>
        <authorList>
            <person name="Hart S.F.M."/>
            <person name="Yonemitsu M.A."/>
            <person name="Giersch R.M."/>
            <person name="Beal B.F."/>
            <person name="Arriagada G."/>
            <person name="Davis B.W."/>
            <person name="Ostrander E.A."/>
            <person name="Goff S.P."/>
            <person name="Metzger M.J."/>
        </authorList>
    </citation>
    <scope>NUCLEOTIDE SEQUENCE</scope>
    <source>
        <strain evidence="10">MELC-2E11</strain>
        <tissue evidence="10">Siphon/mantle</tissue>
    </source>
</reference>
<evidence type="ECO:0000256" key="7">
    <source>
        <dbReference type="RuleBase" id="RU000682"/>
    </source>
</evidence>
<evidence type="ECO:0000256" key="2">
    <source>
        <dbReference type="ARBA" id="ARBA00010896"/>
    </source>
</evidence>
<sequence length="285" mass="32943">MRDKNSINAYNSLDKMSQMLRNFETLRCGDGFKPCSDADRAIALAACTDFSVQEILRPSFGSIKRTHHLYDSDGAYTSDNCDIYSSCDEIHTDTDSIRSSSPEYNQTLSDEPLDLSKTSNYRENHQIPSDLNVVSLSERFRRRVEEDGYSSSDSEAALDLRIRRKKTPPAMRNQIPAWVFCTRYSDRPSAGPRSRKRRERQVQRKARTAFTDQQLRVLNIEFEQDQYLSESRRQRLADELGIHEESVKVWFQNRRAKAKKRTMAHPLALELHALGLYDHKVAPTE</sequence>
<dbReference type="PROSITE" id="PS00027">
    <property type="entry name" value="HOMEOBOX_1"/>
    <property type="match status" value="1"/>
</dbReference>
<protein>
    <submittedName>
        <fullName evidence="10">HME2B-like protein</fullName>
    </submittedName>
</protein>
<evidence type="ECO:0000259" key="9">
    <source>
        <dbReference type="PROSITE" id="PS50071"/>
    </source>
</evidence>
<feature type="compositionally biased region" description="Polar residues" evidence="8">
    <location>
        <begin position="97"/>
        <end position="109"/>
    </location>
</feature>
<evidence type="ECO:0000256" key="5">
    <source>
        <dbReference type="ARBA" id="ARBA00023242"/>
    </source>
</evidence>
<evidence type="ECO:0000256" key="3">
    <source>
        <dbReference type="ARBA" id="ARBA00023125"/>
    </source>
</evidence>
<dbReference type="Proteomes" id="UP001164746">
    <property type="component" value="Chromosome 5"/>
</dbReference>
<evidence type="ECO:0000256" key="6">
    <source>
        <dbReference type="PROSITE-ProRule" id="PRU00108"/>
    </source>
</evidence>
<dbReference type="InterPro" id="IPR017970">
    <property type="entry name" value="Homeobox_CS"/>
</dbReference>
<dbReference type="PANTHER" id="PTHR24341:SF6">
    <property type="entry name" value="HOMEOBOX PROTEIN INVECTED"/>
    <property type="match status" value="1"/>
</dbReference>
<evidence type="ECO:0000313" key="10">
    <source>
        <dbReference type="EMBL" id="WAR04493.1"/>
    </source>
</evidence>
<dbReference type="SMART" id="SM00389">
    <property type="entry name" value="HOX"/>
    <property type="match status" value="1"/>
</dbReference>
<evidence type="ECO:0000256" key="8">
    <source>
        <dbReference type="SAM" id="MobiDB-lite"/>
    </source>
</evidence>
<keyword evidence="11" id="KW-1185">Reference proteome</keyword>
<name>A0ABY7E6T2_MYAAR</name>
<accession>A0ABY7E6T2</accession>
<feature type="DNA-binding region" description="Homeobox" evidence="6">
    <location>
        <begin position="203"/>
        <end position="262"/>
    </location>
</feature>
<evidence type="ECO:0000256" key="4">
    <source>
        <dbReference type="ARBA" id="ARBA00023155"/>
    </source>
</evidence>
<evidence type="ECO:0000313" key="11">
    <source>
        <dbReference type="Proteomes" id="UP001164746"/>
    </source>
</evidence>
<dbReference type="PANTHER" id="PTHR24341">
    <property type="entry name" value="HOMEOBOX PROTEIN ENGRAILED"/>
    <property type="match status" value="1"/>
</dbReference>